<dbReference type="InterPro" id="IPR049838">
    <property type="entry name" value="XacA-like"/>
</dbReference>
<dbReference type="SUPFAM" id="SSF51735">
    <property type="entry name" value="NAD(P)-binding Rossmann-fold domains"/>
    <property type="match status" value="1"/>
</dbReference>
<dbReference type="PANTHER" id="PTHR43377:SF1">
    <property type="entry name" value="BILIVERDIN REDUCTASE A"/>
    <property type="match status" value="1"/>
</dbReference>
<dbReference type="EC" id="1.1.1.424" evidence="3"/>
<evidence type="ECO:0000313" key="3">
    <source>
        <dbReference type="EMBL" id="MFC7068669.1"/>
    </source>
</evidence>
<dbReference type="InterPro" id="IPR051450">
    <property type="entry name" value="Gfo/Idh/MocA_Oxidoreductases"/>
</dbReference>
<sequence length="365" mass="39706">MTFELSVDEFDRRDWQRTDPDAGTVRIAMVGLGWWTVEEAMPAVADSTFCETTVVVSSRAEKAEAVAATADTVTHALTYDDLIAGEATDAYDALYVATPNSLHLPYVEAAAEYGKDVLCEKPMEASVERAAEIAGIDAETDSTVMVAYRMQTDPAVRRARELVADGHIGEPVQVHGHMSQPLLEMIPDPDQWRLNPEYTGYGATVMDLGIYPLNTARFVLDADPVSVTARLESTHEAFADVPDEHASFAVTFDDGTEASCSASQNAQRTSYLRVLGTEGEVVLEPAFFSDQTRAMTVRRGDNRVEVEVPPVEQMTEEFDYFGDRVLAGDSPHPDAAHGLVDLETIAAIHEAGDTGDRVRVGDAAE</sequence>
<organism evidence="3 4">
    <name type="scientific">Halobaculum lipolyticum</name>
    <dbReference type="NCBI Taxonomy" id="3032001"/>
    <lineage>
        <taxon>Archaea</taxon>
        <taxon>Methanobacteriati</taxon>
        <taxon>Methanobacteriota</taxon>
        <taxon>Stenosarchaea group</taxon>
        <taxon>Halobacteria</taxon>
        <taxon>Halobacteriales</taxon>
        <taxon>Haloferacaceae</taxon>
        <taxon>Halobaculum</taxon>
    </lineage>
</organism>
<gene>
    <name evidence="3" type="primary">gfo6</name>
    <name evidence="3" type="ORF">ACFQL9_03370</name>
</gene>
<dbReference type="InterPro" id="IPR036291">
    <property type="entry name" value="NAD(P)-bd_dom_sf"/>
</dbReference>
<comment type="caution">
    <text evidence="3">The sequence shown here is derived from an EMBL/GenBank/DDBJ whole genome shotgun (WGS) entry which is preliminary data.</text>
</comment>
<accession>A0ABD5W5U4</accession>
<dbReference type="PANTHER" id="PTHR43377">
    <property type="entry name" value="BILIVERDIN REDUCTASE A"/>
    <property type="match status" value="1"/>
</dbReference>
<dbReference type="RefSeq" id="WP_284033524.1">
    <property type="nucleotide sequence ID" value="NZ_CP126155.1"/>
</dbReference>
<dbReference type="GO" id="GO:0016491">
    <property type="term" value="F:oxidoreductase activity"/>
    <property type="evidence" value="ECO:0007669"/>
    <property type="project" value="UniProtKB-KW"/>
</dbReference>
<feature type="domain" description="GFO/IDH/MocA-like oxidoreductase" evidence="2">
    <location>
        <begin position="156"/>
        <end position="281"/>
    </location>
</feature>
<dbReference type="GeneID" id="81126813"/>
<dbReference type="InterPro" id="IPR000683">
    <property type="entry name" value="Gfo/Idh/MocA-like_OxRdtase_N"/>
</dbReference>
<dbReference type="Gene3D" id="3.30.360.10">
    <property type="entry name" value="Dihydrodipicolinate Reductase, domain 2"/>
    <property type="match status" value="1"/>
</dbReference>
<evidence type="ECO:0000259" key="1">
    <source>
        <dbReference type="Pfam" id="PF01408"/>
    </source>
</evidence>
<dbReference type="Gene3D" id="3.40.50.720">
    <property type="entry name" value="NAD(P)-binding Rossmann-like Domain"/>
    <property type="match status" value="1"/>
</dbReference>
<dbReference type="Pfam" id="PF22725">
    <property type="entry name" value="GFO_IDH_MocA_C3"/>
    <property type="match status" value="1"/>
</dbReference>
<keyword evidence="4" id="KW-1185">Reference proteome</keyword>
<name>A0ABD5W5U4_9EURY</name>
<dbReference type="AlphaFoldDB" id="A0ABD5W5U4"/>
<dbReference type="SUPFAM" id="SSF55347">
    <property type="entry name" value="Glyceraldehyde-3-phosphate dehydrogenase-like, C-terminal domain"/>
    <property type="match status" value="1"/>
</dbReference>
<dbReference type="NCBIfam" id="NF041392">
    <property type="entry name" value="XylDh_Gfo6_Halo"/>
    <property type="match status" value="1"/>
</dbReference>
<feature type="domain" description="Gfo/Idh/MocA-like oxidoreductase N-terminal" evidence="1">
    <location>
        <begin position="25"/>
        <end position="148"/>
    </location>
</feature>
<dbReference type="EMBL" id="JBHTAH010000002">
    <property type="protein sequence ID" value="MFC7068669.1"/>
    <property type="molecule type" value="Genomic_DNA"/>
</dbReference>
<dbReference type="Pfam" id="PF01408">
    <property type="entry name" value="GFO_IDH_MocA"/>
    <property type="match status" value="1"/>
</dbReference>
<evidence type="ECO:0000313" key="4">
    <source>
        <dbReference type="Proteomes" id="UP001596461"/>
    </source>
</evidence>
<dbReference type="InterPro" id="IPR055170">
    <property type="entry name" value="GFO_IDH_MocA-like_dom"/>
</dbReference>
<dbReference type="Proteomes" id="UP001596461">
    <property type="component" value="Unassembled WGS sequence"/>
</dbReference>
<protein>
    <submittedName>
        <fullName evidence="3">D-xylose 1-dehydrogenase Gfo6</fullName>
        <ecNumber evidence="3">1.1.1.424</ecNumber>
    </submittedName>
</protein>
<reference evidence="3 4" key="1">
    <citation type="journal article" date="2019" name="Int. J. Syst. Evol. Microbiol.">
        <title>The Global Catalogue of Microorganisms (GCM) 10K type strain sequencing project: providing services to taxonomists for standard genome sequencing and annotation.</title>
        <authorList>
            <consortium name="The Broad Institute Genomics Platform"/>
            <consortium name="The Broad Institute Genome Sequencing Center for Infectious Disease"/>
            <person name="Wu L."/>
            <person name="Ma J."/>
        </authorList>
    </citation>
    <scope>NUCLEOTIDE SEQUENCE [LARGE SCALE GENOMIC DNA]</scope>
    <source>
        <strain evidence="3 4">DT31</strain>
    </source>
</reference>
<evidence type="ECO:0000259" key="2">
    <source>
        <dbReference type="Pfam" id="PF22725"/>
    </source>
</evidence>
<proteinExistence type="predicted"/>
<keyword evidence="3" id="KW-0560">Oxidoreductase</keyword>